<dbReference type="AlphaFoldDB" id="A0A8T0HS28"/>
<evidence type="ECO:0000313" key="2">
    <source>
        <dbReference type="Proteomes" id="UP000822688"/>
    </source>
</evidence>
<evidence type="ECO:0000313" key="1">
    <source>
        <dbReference type="EMBL" id="KAG0573607.1"/>
    </source>
</evidence>
<protein>
    <submittedName>
        <fullName evidence="1">Uncharacterized protein</fullName>
    </submittedName>
</protein>
<proteinExistence type="predicted"/>
<dbReference type="Proteomes" id="UP000822688">
    <property type="component" value="Chromosome V"/>
</dbReference>
<sequence>MYLTSVVDLLTRPRSQHITSCSTCRIFRSWLSRHQPSLGPVHQTLTRSTASQEYTFCFQPQAFNHFLAPRNLATSHTSASPTVTNRLMSPHRCFTAHERTNSTKHHHSPTRQLTYFLH</sequence>
<accession>A0A8T0HS28</accession>
<keyword evidence="2" id="KW-1185">Reference proteome</keyword>
<name>A0A8T0HS28_CERPU</name>
<dbReference type="EMBL" id="CM026426">
    <property type="protein sequence ID" value="KAG0573607.1"/>
    <property type="molecule type" value="Genomic_DNA"/>
</dbReference>
<comment type="caution">
    <text evidence="1">The sequence shown here is derived from an EMBL/GenBank/DDBJ whole genome shotgun (WGS) entry which is preliminary data.</text>
</comment>
<reference evidence="1" key="1">
    <citation type="submission" date="2020-06" db="EMBL/GenBank/DDBJ databases">
        <title>WGS assembly of Ceratodon purpureus strain R40.</title>
        <authorList>
            <person name="Carey S.B."/>
            <person name="Jenkins J."/>
            <person name="Shu S."/>
            <person name="Lovell J.T."/>
            <person name="Sreedasyam A."/>
            <person name="Maumus F."/>
            <person name="Tiley G.P."/>
            <person name="Fernandez-Pozo N."/>
            <person name="Barry K."/>
            <person name="Chen C."/>
            <person name="Wang M."/>
            <person name="Lipzen A."/>
            <person name="Daum C."/>
            <person name="Saski C.A."/>
            <person name="Payton A.C."/>
            <person name="Mcbreen J.C."/>
            <person name="Conrad R.E."/>
            <person name="Kollar L.M."/>
            <person name="Olsson S."/>
            <person name="Huttunen S."/>
            <person name="Landis J.B."/>
            <person name="Wickett N.J."/>
            <person name="Johnson M.G."/>
            <person name="Rensing S.A."/>
            <person name="Grimwood J."/>
            <person name="Schmutz J."/>
            <person name="Mcdaniel S.F."/>
        </authorList>
    </citation>
    <scope>NUCLEOTIDE SEQUENCE</scope>
    <source>
        <strain evidence="1">R40</strain>
    </source>
</reference>
<organism evidence="1 2">
    <name type="scientific">Ceratodon purpureus</name>
    <name type="common">Fire moss</name>
    <name type="synonym">Dicranum purpureum</name>
    <dbReference type="NCBI Taxonomy" id="3225"/>
    <lineage>
        <taxon>Eukaryota</taxon>
        <taxon>Viridiplantae</taxon>
        <taxon>Streptophyta</taxon>
        <taxon>Embryophyta</taxon>
        <taxon>Bryophyta</taxon>
        <taxon>Bryophytina</taxon>
        <taxon>Bryopsida</taxon>
        <taxon>Dicranidae</taxon>
        <taxon>Pseudoditrichales</taxon>
        <taxon>Ditrichaceae</taxon>
        <taxon>Ceratodon</taxon>
    </lineage>
</organism>
<gene>
    <name evidence="1" type="ORF">KC19_VG193100</name>
</gene>